<dbReference type="AlphaFoldDB" id="A0A381X8J9"/>
<name>A0A381X8J9_9ZZZZ</name>
<evidence type="ECO:0000313" key="2">
    <source>
        <dbReference type="EMBL" id="SVA60998.1"/>
    </source>
</evidence>
<feature type="non-terminal residue" evidence="2">
    <location>
        <position position="69"/>
    </location>
</feature>
<sequence length="69" mass="7450">MNRPSRRLGHATAPDQISVAGGGPQALEHPSPLYLIRCREQSERPASGELGAEDMAECRAWHLAPGNCE</sequence>
<gene>
    <name evidence="2" type="ORF">METZ01_LOCUS113852</name>
</gene>
<proteinExistence type="predicted"/>
<dbReference type="EMBL" id="UINC01014273">
    <property type="protein sequence ID" value="SVA60998.1"/>
    <property type="molecule type" value="Genomic_DNA"/>
</dbReference>
<protein>
    <submittedName>
        <fullName evidence="2">Uncharacterized protein</fullName>
    </submittedName>
</protein>
<accession>A0A381X8J9</accession>
<feature type="region of interest" description="Disordered" evidence="1">
    <location>
        <begin position="1"/>
        <end position="26"/>
    </location>
</feature>
<reference evidence="2" key="1">
    <citation type="submission" date="2018-05" db="EMBL/GenBank/DDBJ databases">
        <authorList>
            <person name="Lanie J.A."/>
            <person name="Ng W.-L."/>
            <person name="Kazmierczak K.M."/>
            <person name="Andrzejewski T.M."/>
            <person name="Davidsen T.M."/>
            <person name="Wayne K.J."/>
            <person name="Tettelin H."/>
            <person name="Glass J.I."/>
            <person name="Rusch D."/>
            <person name="Podicherti R."/>
            <person name="Tsui H.-C.T."/>
            <person name="Winkler M.E."/>
        </authorList>
    </citation>
    <scope>NUCLEOTIDE SEQUENCE</scope>
</reference>
<evidence type="ECO:0000256" key="1">
    <source>
        <dbReference type="SAM" id="MobiDB-lite"/>
    </source>
</evidence>
<organism evidence="2">
    <name type="scientific">marine metagenome</name>
    <dbReference type="NCBI Taxonomy" id="408172"/>
    <lineage>
        <taxon>unclassified sequences</taxon>
        <taxon>metagenomes</taxon>
        <taxon>ecological metagenomes</taxon>
    </lineage>
</organism>